<organism evidence="1 2">
    <name type="scientific">Pristionchus pacificus</name>
    <name type="common">Parasitic nematode worm</name>
    <dbReference type="NCBI Taxonomy" id="54126"/>
    <lineage>
        <taxon>Eukaryota</taxon>
        <taxon>Metazoa</taxon>
        <taxon>Ecdysozoa</taxon>
        <taxon>Nematoda</taxon>
        <taxon>Chromadorea</taxon>
        <taxon>Rhabditida</taxon>
        <taxon>Rhabditina</taxon>
        <taxon>Diplogasteromorpha</taxon>
        <taxon>Diplogasteroidea</taxon>
        <taxon>Neodiplogasteridae</taxon>
        <taxon>Pristionchus</taxon>
    </lineage>
</organism>
<dbReference type="EnsemblMetazoa" id="PPA07662.1">
    <property type="protein sequence ID" value="PPA07662.1"/>
    <property type="gene ID" value="WBGene00097216"/>
</dbReference>
<reference evidence="1" key="2">
    <citation type="submission" date="2022-06" db="UniProtKB">
        <authorList>
            <consortium name="EnsemblMetazoa"/>
        </authorList>
    </citation>
    <scope>IDENTIFICATION</scope>
    <source>
        <strain evidence="1">PS312</strain>
    </source>
</reference>
<evidence type="ECO:0000313" key="1">
    <source>
        <dbReference type="EnsemblMetazoa" id="PPA07662.1"/>
    </source>
</evidence>
<proteinExistence type="predicted"/>
<reference evidence="2" key="1">
    <citation type="journal article" date="2008" name="Nat. Genet.">
        <title>The Pristionchus pacificus genome provides a unique perspective on nematode lifestyle and parasitism.</title>
        <authorList>
            <person name="Dieterich C."/>
            <person name="Clifton S.W."/>
            <person name="Schuster L.N."/>
            <person name="Chinwalla A."/>
            <person name="Delehaunty K."/>
            <person name="Dinkelacker I."/>
            <person name="Fulton L."/>
            <person name="Fulton R."/>
            <person name="Godfrey J."/>
            <person name="Minx P."/>
            <person name="Mitreva M."/>
            <person name="Roeseler W."/>
            <person name="Tian H."/>
            <person name="Witte H."/>
            <person name="Yang S.P."/>
            <person name="Wilson R.K."/>
            <person name="Sommer R.J."/>
        </authorList>
    </citation>
    <scope>NUCLEOTIDE SEQUENCE [LARGE SCALE GENOMIC DNA]</scope>
    <source>
        <strain evidence="2">PS312</strain>
    </source>
</reference>
<accession>A0A2A6B8X2</accession>
<keyword evidence="2" id="KW-1185">Reference proteome</keyword>
<name>A0A2A6B8X2_PRIPA</name>
<dbReference type="Proteomes" id="UP000005239">
    <property type="component" value="Unassembled WGS sequence"/>
</dbReference>
<dbReference type="AlphaFoldDB" id="A0A2A6B8X2"/>
<gene>
    <name evidence="1" type="primary">WBGene00097216</name>
</gene>
<evidence type="ECO:0000313" key="2">
    <source>
        <dbReference type="Proteomes" id="UP000005239"/>
    </source>
</evidence>
<accession>A0A8R1U637</accession>
<sequence length="238" mass="25553">MSVFERFTRSSIRISIMASALLLVLFIAFFVNVTALKCNLEATISQDIKEGAIEIEADVKIDRIEITCGAGLDKCGNFNKMTIDDFLKLDAAEHTKDIALKDGKIVGSTCMSSADCTKIGSLINFGTIHTTIEHEINEGSVVCAAGLDRCAKFAKTNITDFDTSTLGTNVTEGLIVRVIVHDASELRQYQCEQPAKSIARTCPMAVLAAARQAIAMAMRAGALPLVGMMVMAAAKLLL</sequence>
<protein>
    <submittedName>
        <fullName evidence="1">Uncharacterized protein</fullName>
    </submittedName>
</protein>